<name>A0A250WPP1_9CHLO</name>
<keyword evidence="3 7" id="KW-0812">Transmembrane</keyword>
<feature type="transmembrane region" description="Helical" evidence="7">
    <location>
        <begin position="111"/>
        <end position="135"/>
    </location>
</feature>
<evidence type="ECO:0000256" key="7">
    <source>
        <dbReference type="SAM" id="Phobius"/>
    </source>
</evidence>
<dbReference type="GO" id="GO:0005886">
    <property type="term" value="C:plasma membrane"/>
    <property type="evidence" value="ECO:0007669"/>
    <property type="project" value="TreeGrafter"/>
</dbReference>
<evidence type="ECO:0008006" key="10">
    <source>
        <dbReference type="Google" id="ProtNLM"/>
    </source>
</evidence>
<accession>A0A250WPP1</accession>
<evidence type="ECO:0000313" key="8">
    <source>
        <dbReference type="EMBL" id="GAX72666.1"/>
    </source>
</evidence>
<keyword evidence="4 7" id="KW-1133">Transmembrane helix</keyword>
<dbReference type="InterPro" id="IPR005226">
    <property type="entry name" value="UPF0014_fam"/>
</dbReference>
<evidence type="ECO:0000256" key="4">
    <source>
        <dbReference type="ARBA" id="ARBA00022989"/>
    </source>
</evidence>
<comment type="subcellular location">
    <subcellularLocation>
        <location evidence="1">Membrane</location>
        <topology evidence="1">Multi-pass membrane protein</topology>
    </subcellularLocation>
</comment>
<feature type="transmembrane region" description="Helical" evidence="7">
    <location>
        <begin position="141"/>
        <end position="167"/>
    </location>
</feature>
<feature type="region of interest" description="Disordered" evidence="6">
    <location>
        <begin position="332"/>
        <end position="352"/>
    </location>
</feature>
<dbReference type="Proteomes" id="UP000232323">
    <property type="component" value="Unassembled WGS sequence"/>
</dbReference>
<comment type="similarity">
    <text evidence="2">Belongs to the UPF0014 family.</text>
</comment>
<protein>
    <recommendedName>
        <fullName evidence="10">Iron export ABC transporter permease subunit FetB</fullName>
    </recommendedName>
</protein>
<feature type="transmembrane region" description="Helical" evidence="7">
    <location>
        <begin position="53"/>
        <end position="75"/>
    </location>
</feature>
<dbReference type="EMBL" id="BEGY01000001">
    <property type="protein sequence ID" value="GAX72666.1"/>
    <property type="molecule type" value="Genomic_DNA"/>
</dbReference>
<dbReference type="OrthoDB" id="432685at2759"/>
<evidence type="ECO:0000256" key="3">
    <source>
        <dbReference type="ARBA" id="ARBA00022692"/>
    </source>
</evidence>
<feature type="transmembrane region" description="Helical" evidence="7">
    <location>
        <begin position="20"/>
        <end position="41"/>
    </location>
</feature>
<dbReference type="PANTHER" id="PTHR30028">
    <property type="entry name" value="UPF0014 INNER MEMBRANE PROTEIN YBBM-RELATED"/>
    <property type="match status" value="1"/>
</dbReference>
<dbReference type="PANTHER" id="PTHR30028:SF0">
    <property type="entry name" value="PROTEIN ALUMINUM SENSITIVE 3"/>
    <property type="match status" value="1"/>
</dbReference>
<evidence type="ECO:0000256" key="6">
    <source>
        <dbReference type="SAM" id="MobiDB-lite"/>
    </source>
</evidence>
<evidence type="ECO:0000256" key="1">
    <source>
        <dbReference type="ARBA" id="ARBA00004141"/>
    </source>
</evidence>
<proteinExistence type="inferred from homology"/>
<evidence type="ECO:0000313" key="9">
    <source>
        <dbReference type="Proteomes" id="UP000232323"/>
    </source>
</evidence>
<keyword evidence="5 7" id="KW-0472">Membrane</keyword>
<comment type="caution">
    <text evidence="8">The sequence shown here is derived from an EMBL/GenBank/DDBJ whole genome shotgun (WGS) entry which is preliminary data.</text>
</comment>
<feature type="transmembrane region" description="Helical" evidence="7">
    <location>
        <begin position="206"/>
        <end position="228"/>
    </location>
</feature>
<evidence type="ECO:0000256" key="2">
    <source>
        <dbReference type="ARBA" id="ARBA00005268"/>
    </source>
</evidence>
<feature type="transmembrane region" description="Helical" evidence="7">
    <location>
        <begin position="81"/>
        <end position="99"/>
    </location>
</feature>
<feature type="transmembrane region" description="Helical" evidence="7">
    <location>
        <begin position="240"/>
        <end position="266"/>
    </location>
</feature>
<sequence length="352" mass="38091">MATNSTPPDLPPSPQGADGVIDLTPAAVALSAAVLLINALISLRLELGMHKQLLIATVRMIIQLSILGFILKPIFDINSPWLVLGYASFMIVIASVEAVSRPQQTYKGILVNVLFCMAFSSGTVLSYVVLVVMSIKPWWEAQYVIPMLGMLLGNCTSGISLGLNTVLEELSTKRDSIEWLLSMGANRWEATDAMIKRAVKTSMTPLLNQMSVIGLVSIPGMMTGQILAGSDPMVAAKYQMLIMFVVGGSSGLASLFAIYVTALHVVDIRHCYRQDRLIKKEKAKASAPWIYVKKMGTSVYTLCCCCCLMNTRSDEKALLGGEGHSIVEPLLPTNAKKGANTPPKDVEVGQRQ</sequence>
<organism evidence="8 9">
    <name type="scientific">Chlamydomonas eustigma</name>
    <dbReference type="NCBI Taxonomy" id="1157962"/>
    <lineage>
        <taxon>Eukaryota</taxon>
        <taxon>Viridiplantae</taxon>
        <taxon>Chlorophyta</taxon>
        <taxon>core chlorophytes</taxon>
        <taxon>Chlorophyceae</taxon>
        <taxon>CS clade</taxon>
        <taxon>Chlamydomonadales</taxon>
        <taxon>Chlamydomonadaceae</taxon>
        <taxon>Chlamydomonas</taxon>
    </lineage>
</organism>
<gene>
    <name evidence="8" type="ORF">CEUSTIGMA_g122.t1</name>
</gene>
<dbReference type="AlphaFoldDB" id="A0A250WPP1"/>
<dbReference type="Pfam" id="PF03649">
    <property type="entry name" value="UPF0014"/>
    <property type="match status" value="1"/>
</dbReference>
<keyword evidence="9" id="KW-1185">Reference proteome</keyword>
<evidence type="ECO:0000256" key="5">
    <source>
        <dbReference type="ARBA" id="ARBA00023136"/>
    </source>
</evidence>
<reference evidence="8 9" key="1">
    <citation type="submission" date="2017-08" db="EMBL/GenBank/DDBJ databases">
        <title>Acidophilic green algal genome provides insights into adaptation to an acidic environment.</title>
        <authorList>
            <person name="Hirooka S."/>
            <person name="Hirose Y."/>
            <person name="Kanesaki Y."/>
            <person name="Higuchi S."/>
            <person name="Fujiwara T."/>
            <person name="Onuma R."/>
            <person name="Era A."/>
            <person name="Ohbayashi R."/>
            <person name="Uzuka A."/>
            <person name="Nozaki H."/>
            <person name="Yoshikawa H."/>
            <person name="Miyagishima S.Y."/>
        </authorList>
    </citation>
    <scope>NUCLEOTIDE SEQUENCE [LARGE SCALE GENOMIC DNA]</scope>
    <source>
        <strain evidence="8 9">NIES-2499</strain>
    </source>
</reference>